<dbReference type="AlphaFoldDB" id="A0A848NVY5"/>
<evidence type="ECO:0008006" key="3">
    <source>
        <dbReference type="Google" id="ProtNLM"/>
    </source>
</evidence>
<evidence type="ECO:0000313" key="1">
    <source>
        <dbReference type="EMBL" id="NMV37245.1"/>
    </source>
</evidence>
<sequence>MSVKTGTATGYLDLLNQLRTFLTTDATLTAAGQNWTELATNSTPYGVGFDTVDFETYLKAPGLSGSEAIYLNIRAYHYTASDYYNWELRGTQGYNASASFVNQPGISGGAFLPLWNQPIPYWFIANGQRVIVVAKISTNYESMYMGKFLPYGTPGQYPYPVAVGAMSDLMDLRFSDTSAHHFAFFDPVNLQVCGVDNSWNQFQNWLNYSAYATAQNVWPWGYAQNDTNARLTWMAPDLDGGYPIFPARLEEVSPSPNCRGELDGVGFVPGNQQSSENTINDGTDTWTVFQNAHRTSADAYCAIRMV</sequence>
<dbReference type="RefSeq" id="WP_169339431.1">
    <property type="nucleotide sequence ID" value="NZ_JABBZM010000003.1"/>
</dbReference>
<accession>A0A848NVY5</accession>
<evidence type="ECO:0000313" key="2">
    <source>
        <dbReference type="Proteomes" id="UP000575469"/>
    </source>
</evidence>
<organism evidence="1 2">
    <name type="scientific">Ralstonia insidiosa</name>
    <dbReference type="NCBI Taxonomy" id="190721"/>
    <lineage>
        <taxon>Bacteria</taxon>
        <taxon>Pseudomonadati</taxon>
        <taxon>Pseudomonadota</taxon>
        <taxon>Betaproteobacteria</taxon>
        <taxon>Burkholderiales</taxon>
        <taxon>Burkholderiaceae</taxon>
        <taxon>Ralstonia</taxon>
    </lineage>
</organism>
<dbReference type="EMBL" id="JABBZM010000003">
    <property type="protein sequence ID" value="NMV37245.1"/>
    <property type="molecule type" value="Genomic_DNA"/>
</dbReference>
<protein>
    <recommendedName>
        <fullName evidence="3">Virion structural protein</fullName>
    </recommendedName>
</protein>
<dbReference type="Proteomes" id="UP000575469">
    <property type="component" value="Unassembled WGS sequence"/>
</dbReference>
<name>A0A848NVY5_9RALS</name>
<gene>
    <name evidence="1" type="ORF">HGR00_04930</name>
</gene>
<comment type="caution">
    <text evidence="1">The sequence shown here is derived from an EMBL/GenBank/DDBJ whole genome shotgun (WGS) entry which is preliminary data.</text>
</comment>
<proteinExistence type="predicted"/>
<reference evidence="1 2" key="1">
    <citation type="submission" date="2020-04" db="EMBL/GenBank/DDBJ databases">
        <title>Ralstonia insidiosa genome sequencing and assembly.</title>
        <authorList>
            <person name="Martins R.C.R."/>
            <person name="Perdigao-Neto L.V."/>
            <person name="Levin A.S.S."/>
            <person name="Costa S.F."/>
        </authorList>
    </citation>
    <scope>NUCLEOTIDE SEQUENCE [LARGE SCALE GENOMIC DNA]</scope>
    <source>
        <strain evidence="1 2">5047</strain>
    </source>
</reference>